<dbReference type="FunCoup" id="A0A1Y1YIX0">
    <property type="interactions" value="72"/>
</dbReference>
<dbReference type="InterPro" id="IPR001683">
    <property type="entry name" value="PX_dom"/>
</dbReference>
<proteinExistence type="predicted"/>
<feature type="region of interest" description="Disordered" evidence="1">
    <location>
        <begin position="64"/>
        <end position="85"/>
    </location>
</feature>
<comment type="caution">
    <text evidence="3">The sequence shown here is derived from an EMBL/GenBank/DDBJ whole genome shotgun (WGS) entry which is preliminary data.</text>
</comment>
<dbReference type="Gene3D" id="3.30.1520.10">
    <property type="entry name" value="Phox-like domain"/>
    <property type="match status" value="1"/>
</dbReference>
<feature type="domain" description="PX" evidence="2">
    <location>
        <begin position="118"/>
        <end position="236"/>
    </location>
</feature>
<dbReference type="InterPro" id="IPR036871">
    <property type="entry name" value="PX_dom_sf"/>
</dbReference>
<name>A0A1Y1YIX0_9FUNG</name>
<reference evidence="3 4" key="1">
    <citation type="submission" date="2016-07" db="EMBL/GenBank/DDBJ databases">
        <title>Pervasive Adenine N6-methylation of Active Genes in Fungi.</title>
        <authorList>
            <consortium name="DOE Joint Genome Institute"/>
            <person name="Mondo S.J."/>
            <person name="Dannebaum R.O."/>
            <person name="Kuo R.C."/>
            <person name="Labutti K."/>
            <person name="Haridas S."/>
            <person name="Kuo A."/>
            <person name="Salamov A."/>
            <person name="Ahrendt S.R."/>
            <person name="Lipzen A."/>
            <person name="Sullivan W."/>
            <person name="Andreopoulos W.B."/>
            <person name="Clum A."/>
            <person name="Lindquist E."/>
            <person name="Daum C."/>
            <person name="Ramamoorthy G.K."/>
            <person name="Gryganskyi A."/>
            <person name="Culley D."/>
            <person name="Magnuson J.K."/>
            <person name="James T.Y."/>
            <person name="O'Malley M.A."/>
            <person name="Stajich J.E."/>
            <person name="Spatafora J.W."/>
            <person name="Visel A."/>
            <person name="Grigoriev I.V."/>
        </authorList>
    </citation>
    <scope>NUCLEOTIDE SEQUENCE [LARGE SCALE GENOMIC DNA]</scope>
    <source>
        <strain evidence="3 4">CBS 931.73</strain>
    </source>
</reference>
<evidence type="ECO:0000313" key="4">
    <source>
        <dbReference type="Proteomes" id="UP000193498"/>
    </source>
</evidence>
<feature type="compositionally biased region" description="Low complexity" evidence="1">
    <location>
        <begin position="67"/>
        <end position="77"/>
    </location>
</feature>
<gene>
    <name evidence="3" type="ORF">K493DRAFT_349638</name>
</gene>
<evidence type="ECO:0000259" key="2">
    <source>
        <dbReference type="PROSITE" id="PS50195"/>
    </source>
</evidence>
<keyword evidence="4" id="KW-1185">Reference proteome</keyword>
<dbReference type="Gene3D" id="1.20.1270.60">
    <property type="entry name" value="Arfaptin homology (AH) domain/BAR domain"/>
    <property type="match status" value="1"/>
</dbReference>
<dbReference type="PANTHER" id="PTHR47433">
    <property type="entry name" value="VACUOLAR PROTEIN SORTING-ASSOCIATED PROTEIN 17"/>
    <property type="match status" value="1"/>
</dbReference>
<dbReference type="EMBL" id="MCFE01000122">
    <property type="protein sequence ID" value="ORX97970.1"/>
    <property type="molecule type" value="Genomic_DNA"/>
</dbReference>
<dbReference type="Pfam" id="PF00787">
    <property type="entry name" value="PX"/>
    <property type="match status" value="1"/>
</dbReference>
<dbReference type="PANTHER" id="PTHR47433:SF1">
    <property type="entry name" value="VACUOLAR PROTEIN SORTING-ASSOCIATED PROTEIN 17"/>
    <property type="match status" value="1"/>
</dbReference>
<dbReference type="GO" id="GO:0006886">
    <property type="term" value="P:intracellular protein transport"/>
    <property type="evidence" value="ECO:0007669"/>
    <property type="project" value="TreeGrafter"/>
</dbReference>
<dbReference type="SUPFAM" id="SSF64268">
    <property type="entry name" value="PX domain"/>
    <property type="match status" value="1"/>
</dbReference>
<dbReference type="AlphaFoldDB" id="A0A1Y1YIX0"/>
<dbReference type="GO" id="GO:0005768">
    <property type="term" value="C:endosome"/>
    <property type="evidence" value="ECO:0007669"/>
    <property type="project" value="TreeGrafter"/>
</dbReference>
<dbReference type="InterPro" id="IPR027267">
    <property type="entry name" value="AH/BAR_dom_sf"/>
</dbReference>
<accession>A0A1Y1YIX0</accession>
<dbReference type="InParanoid" id="A0A1Y1YIX0"/>
<dbReference type="Proteomes" id="UP000193498">
    <property type="component" value="Unassembled WGS sequence"/>
</dbReference>
<organism evidence="3 4">
    <name type="scientific">Basidiobolus meristosporus CBS 931.73</name>
    <dbReference type="NCBI Taxonomy" id="1314790"/>
    <lineage>
        <taxon>Eukaryota</taxon>
        <taxon>Fungi</taxon>
        <taxon>Fungi incertae sedis</taxon>
        <taxon>Zoopagomycota</taxon>
        <taxon>Entomophthoromycotina</taxon>
        <taxon>Basidiobolomycetes</taxon>
        <taxon>Basidiobolales</taxon>
        <taxon>Basidiobolaceae</taxon>
        <taxon>Basidiobolus</taxon>
    </lineage>
</organism>
<dbReference type="SMART" id="SM00312">
    <property type="entry name" value="PX"/>
    <property type="match status" value="1"/>
</dbReference>
<evidence type="ECO:0000256" key="1">
    <source>
        <dbReference type="SAM" id="MobiDB-lite"/>
    </source>
</evidence>
<evidence type="ECO:0000313" key="3">
    <source>
        <dbReference type="EMBL" id="ORX97970.1"/>
    </source>
</evidence>
<dbReference type="OrthoDB" id="9976382at2759"/>
<dbReference type="PROSITE" id="PS50195">
    <property type="entry name" value="PX"/>
    <property type="match status" value="1"/>
</dbReference>
<protein>
    <recommendedName>
        <fullName evidence="2">PX domain-containing protein</fullName>
    </recommendedName>
</protein>
<dbReference type="GO" id="GO:0032266">
    <property type="term" value="F:phosphatidylinositol-3-phosphate binding"/>
    <property type="evidence" value="ECO:0007669"/>
    <property type="project" value="TreeGrafter"/>
</dbReference>
<dbReference type="InterPro" id="IPR053055">
    <property type="entry name" value="VPS17"/>
</dbReference>
<dbReference type="InterPro" id="IPR015404">
    <property type="entry name" value="Vps5_C"/>
</dbReference>
<dbReference type="GO" id="GO:0042147">
    <property type="term" value="P:retrograde transport, endosome to Golgi"/>
    <property type="evidence" value="ECO:0007669"/>
    <property type="project" value="TreeGrafter"/>
</dbReference>
<sequence length="473" mass="53350">MIANANTPFVSGTLYGNGGSNSDKIIELTAPKGQEEGSKLGVEVDYSYLLPKFLSSGHPHTSLDAYPTPVASPSSSKPKSDDDVPTIPMTKENILNYASDNSNDSNSSIGEASTFYPKVSEHYLRFDLVSLEKSKKELKLTFDAKTNIPKYVRSEFTGVERSYSEFEKLHKHLINAYPECIVPVLPPKEVELANDDLANTLIRNGFSQFLARLSAHPILRRDDELQSFIETKFAYTPRIKTGTLKSTRYKAKGHSDTADPLDAAYESLTSFEKAIVPCNKLIGKVHSAQKVFLNSENELRQKLSDWSEKEKDVLLSRSLCDFMKTLEISTNITQTQSEYEAGHLSYLFGQYHKRTLYIKTLLQNRLSVEKEYEKSVDTLEKKRQALVVLKASGTTKSEQVQAGIDEFEEAKQFESYKKAQFQKVDRLLRTELGVNDKTRASDFYECLSTLARHTIRAERAKLNSLKEIMDGLK</sequence>
<dbReference type="STRING" id="1314790.A0A1Y1YIX0"/>
<dbReference type="GO" id="GO:0005829">
    <property type="term" value="C:cytosol"/>
    <property type="evidence" value="ECO:0007669"/>
    <property type="project" value="GOC"/>
</dbReference>
<dbReference type="Pfam" id="PF09325">
    <property type="entry name" value="Vps5"/>
    <property type="match status" value="1"/>
</dbReference>
<dbReference type="GO" id="GO:0030905">
    <property type="term" value="C:retromer, tubulation complex"/>
    <property type="evidence" value="ECO:0007669"/>
    <property type="project" value="TreeGrafter"/>
</dbReference>